<dbReference type="InterPro" id="IPR018145">
    <property type="entry name" value="CagE_TrbE_VirB_cntrl_dom"/>
</dbReference>
<comment type="similarity">
    <text evidence="1">Belongs to the TrbE/VirB4 family.</text>
</comment>
<dbReference type="PANTHER" id="PTHR30121">
    <property type="entry name" value="UNCHARACTERIZED PROTEIN YJGR-RELATED"/>
    <property type="match status" value="1"/>
</dbReference>
<dbReference type="EMBL" id="CP005986">
    <property type="protein sequence ID" value="AIA55718.1"/>
    <property type="molecule type" value="Genomic_DNA"/>
</dbReference>
<dbReference type="InterPro" id="IPR003593">
    <property type="entry name" value="AAA+_ATPase"/>
</dbReference>
<name>A0A059ZW97_ACICK</name>
<evidence type="ECO:0000256" key="3">
    <source>
        <dbReference type="ARBA" id="ARBA00022840"/>
    </source>
</evidence>
<evidence type="ECO:0000259" key="4">
    <source>
        <dbReference type="SMART" id="SM00382"/>
    </source>
</evidence>
<gene>
    <name evidence="5" type="ORF">Acaty_c1859</name>
</gene>
<evidence type="ECO:0000313" key="6">
    <source>
        <dbReference type="Proteomes" id="UP000005522"/>
    </source>
</evidence>
<keyword evidence="2" id="KW-0547">Nucleotide-binding</keyword>
<dbReference type="SUPFAM" id="SSF52540">
    <property type="entry name" value="P-loop containing nucleoside triphosphate hydrolases"/>
    <property type="match status" value="1"/>
</dbReference>
<dbReference type="PANTHER" id="PTHR30121:SF12">
    <property type="entry name" value="TYPE IV SECRETION SYSTEM PROTEIN CAGE"/>
    <property type="match status" value="1"/>
</dbReference>
<dbReference type="Gene3D" id="3.40.50.300">
    <property type="entry name" value="P-loop containing nucleotide triphosphate hydrolases"/>
    <property type="match status" value="2"/>
</dbReference>
<accession>A0A059ZW97</accession>
<sequence length="825" mass="91841">MLNIREFRSKEHALPDLLNPAILAGEITLMNVPCAVLLNKDGSLSAGIRFAGPDRESLSHAAIDRLPAIVNQAVSRLDAGWSVHWTAIRTPADDYVTEDRCYFPDPVSQIIDLERRMQFEQEGAHFLSTYYAVFTWQTPPESQVSAGQMFIETKKGHESDSFDVLLRKFEDTLQGAVGILRASFSIEPLDARGLLTHYHECLTGLSHPVNPPAIPAYLDVVLGHHDFIAGVEPSIDGEHIDVVTVTGFPDRTNPLLLEDLHNLPFPLRMTTRMVLLDPLESKKLITSYREKWASSKFTLRDYISAAMSQGQLRADRADPFKQAMEQETALADGDVSSGAVRLGLFTFTVVLRHRDPKVLEERMRVVQNLLNQLGFVAKRETVNAVEAFLGSLPGHTWENVRRPVLSTMNFADLSAKTAVWAGKADCPSALMKADGKPAPCLLYGQTTGSTPFRLNLHVSDLGHSLILGPPGSGKSTILNLLAAQWLRYRNARVICFDKGRSMYALTEAVGGQHYDIGGEYSQLAFAPLERIDSPNERVFAEEWLESLAILQGVPMSAQERAVIHRAVEGLAQESGRSIADFVNLVQSIQIKQAIEVYTGTGKYGDILDARHDGLDMHANFVTFEMDSLPQGESAKGIVVPILLYIFHRIESMLDGRPTLIVLDEAWSLLDNPLFLNKIREWLKVLRKKNAAVVFATQSLADIVNNPLLPVLQESCPTKIFLPNVEAGSKNLMPMYESFGLVDRQIELLQMATPKREYYVSSPDGQRLVSFAFGPVALAFCGVSDPRDVKRVAELKAQYGDEWRRLWLAERLPATVRDSWVRAFTE</sequence>
<dbReference type="SMART" id="SM00382">
    <property type="entry name" value="AAA"/>
    <property type="match status" value="1"/>
</dbReference>
<dbReference type="Pfam" id="PF19044">
    <property type="entry name" value="P-loop_TraG"/>
    <property type="match status" value="1"/>
</dbReference>
<dbReference type="AlphaFoldDB" id="A0A059ZW97"/>
<dbReference type="eggNOG" id="COG3451">
    <property type="taxonomic scope" value="Bacteria"/>
</dbReference>
<dbReference type="HOGENOM" id="CLU_008341_1_0_6"/>
<keyword evidence="3" id="KW-0067">ATP-binding</keyword>
<dbReference type="KEGG" id="acz:Acaty_c1859"/>
<dbReference type="InterPro" id="IPR043964">
    <property type="entry name" value="P-loop_TraG"/>
</dbReference>
<proteinExistence type="inferred from homology"/>
<dbReference type="InterPro" id="IPR027417">
    <property type="entry name" value="P-loop_NTPase"/>
</dbReference>
<protein>
    <submittedName>
        <fullName evidence="5">Conjugative transfer protein TrbE</fullName>
    </submittedName>
</protein>
<dbReference type="Proteomes" id="UP000005522">
    <property type="component" value="Chromosome"/>
</dbReference>
<evidence type="ECO:0000313" key="5">
    <source>
        <dbReference type="EMBL" id="AIA55718.1"/>
    </source>
</evidence>
<dbReference type="InterPro" id="IPR051162">
    <property type="entry name" value="T4SS_component"/>
</dbReference>
<feature type="domain" description="AAA+ ATPase" evidence="4">
    <location>
        <begin position="460"/>
        <end position="751"/>
    </location>
</feature>
<reference evidence="5 6" key="1">
    <citation type="journal article" date="2009" name="J. Bacteriol.">
        <title>Draft genome sequence of the extremely acidophilic bacterium Acidithiobacillus caldus ATCC 51756 reveals metabolic versatility in the genus Acidithiobacillus.</title>
        <authorList>
            <person name="Valdes J."/>
            <person name="Quatrini R."/>
            <person name="Hallberg K."/>
            <person name="Dopson M."/>
            <person name="Valenzuela P.D."/>
            <person name="Holmes D.S."/>
        </authorList>
    </citation>
    <scope>NUCLEOTIDE SEQUENCE [LARGE SCALE GENOMIC DNA]</scope>
    <source>
        <strain evidence="6">ATCC 51756 / DSM 8584 / KU</strain>
    </source>
</reference>
<dbReference type="Pfam" id="PF03135">
    <property type="entry name" value="CagE_TrbE_VirB"/>
    <property type="match status" value="1"/>
</dbReference>
<evidence type="ECO:0000256" key="2">
    <source>
        <dbReference type="ARBA" id="ARBA00022741"/>
    </source>
</evidence>
<dbReference type="CDD" id="cd01127">
    <property type="entry name" value="TrwB_TraG_TraD_VirD4"/>
    <property type="match status" value="1"/>
</dbReference>
<dbReference type="GO" id="GO:0005524">
    <property type="term" value="F:ATP binding"/>
    <property type="evidence" value="ECO:0007669"/>
    <property type="project" value="UniProtKB-KW"/>
</dbReference>
<dbReference type="RefSeq" id="WP_004872954.1">
    <property type="nucleotide sequence ID" value="NZ_CP005986.1"/>
</dbReference>
<organism evidence="5 6">
    <name type="scientific">Acidithiobacillus caldus (strain ATCC 51756 / DSM 8584 / KU)</name>
    <dbReference type="NCBI Taxonomy" id="637389"/>
    <lineage>
        <taxon>Bacteria</taxon>
        <taxon>Pseudomonadati</taxon>
        <taxon>Pseudomonadota</taxon>
        <taxon>Acidithiobacillia</taxon>
        <taxon>Acidithiobacillales</taxon>
        <taxon>Acidithiobacillaceae</taxon>
        <taxon>Acidithiobacillus</taxon>
    </lineage>
</organism>
<evidence type="ECO:0000256" key="1">
    <source>
        <dbReference type="ARBA" id="ARBA00006512"/>
    </source>
</evidence>